<name>A0A0H5RT21_9EUKA</name>
<feature type="signal peptide" evidence="1">
    <location>
        <begin position="1"/>
        <end position="23"/>
    </location>
</feature>
<organism evidence="2">
    <name type="scientific">Spongospora subterranea</name>
    <dbReference type="NCBI Taxonomy" id="70186"/>
    <lineage>
        <taxon>Eukaryota</taxon>
        <taxon>Sar</taxon>
        <taxon>Rhizaria</taxon>
        <taxon>Endomyxa</taxon>
        <taxon>Phytomyxea</taxon>
        <taxon>Plasmodiophorida</taxon>
        <taxon>Plasmodiophoridae</taxon>
        <taxon>Spongospora</taxon>
    </lineage>
</organism>
<dbReference type="EMBL" id="HACM01011437">
    <property type="protein sequence ID" value="CRZ11879.1"/>
    <property type="molecule type" value="Transcribed_RNA"/>
</dbReference>
<keyword evidence="1" id="KW-0732">Signal</keyword>
<protein>
    <submittedName>
        <fullName evidence="2">Uncharacterized protein</fullName>
    </submittedName>
</protein>
<dbReference type="AlphaFoldDB" id="A0A0H5RT21"/>
<sequence>MVQSTEVLALAMCVSLISYGTLGQTIPAPNSTEIHTPGGVPFSPGNKSVIPPSEMTACNLTGFVAASLKNQSTANQSLNLFDDNVHIVADDITHDMEVRMTGKKDLALFLKAQIMLTDLFGNTTISLNKTLVDKKNECVVPFTVRSEILSKCQGLQNGALQGILNVHSQNDKIVNFNRSLDASQRRIAGNCMLNKLKSMNRTSLNQTG</sequence>
<reference evidence="2" key="1">
    <citation type="submission" date="2015-04" db="EMBL/GenBank/DDBJ databases">
        <title>The genome sequence of the plant pathogenic Rhizarian Plasmodiophora brassicae reveals insights in its biotrophic life cycle and the origin of chitin synthesis.</title>
        <authorList>
            <person name="Schwelm A."/>
            <person name="Fogelqvist J."/>
            <person name="Knaust A."/>
            <person name="Julke S."/>
            <person name="Lilja T."/>
            <person name="Dhandapani V."/>
            <person name="Bonilla-Rosso G."/>
            <person name="Karlsson M."/>
            <person name="Shevchenko A."/>
            <person name="Choi S.R."/>
            <person name="Kim H.G."/>
            <person name="Park J.Y."/>
            <person name="Lim Y.P."/>
            <person name="Ludwig-Muller J."/>
            <person name="Dixelius C."/>
        </authorList>
    </citation>
    <scope>NUCLEOTIDE SEQUENCE</scope>
    <source>
        <tissue evidence="2">Potato root galls</tissue>
    </source>
</reference>
<feature type="chain" id="PRO_5005223407" evidence="1">
    <location>
        <begin position="24"/>
        <end position="208"/>
    </location>
</feature>
<accession>A0A0H5RT21</accession>
<evidence type="ECO:0000313" key="2">
    <source>
        <dbReference type="EMBL" id="CRZ11879.1"/>
    </source>
</evidence>
<evidence type="ECO:0000256" key="1">
    <source>
        <dbReference type="SAM" id="SignalP"/>
    </source>
</evidence>
<proteinExistence type="predicted"/>